<dbReference type="AlphaFoldDB" id="C7BRW0"/>
<evidence type="ECO:0000256" key="1">
    <source>
        <dbReference type="SAM" id="Phobius"/>
    </source>
</evidence>
<name>C7BRW0_PHOAA</name>
<dbReference type="KEGG" id="pay:PAU_01588"/>
<proteinExistence type="predicted"/>
<organism evidence="2 3">
    <name type="scientific">Photorhabdus asymbiotica subsp. asymbiotica (strain ATCC 43949 / 3105-77)</name>
    <name type="common">Xenorhabdus luminescens (strain 2)</name>
    <dbReference type="NCBI Taxonomy" id="553480"/>
    <lineage>
        <taxon>Bacteria</taxon>
        <taxon>Pseudomonadati</taxon>
        <taxon>Pseudomonadota</taxon>
        <taxon>Gammaproteobacteria</taxon>
        <taxon>Enterobacterales</taxon>
        <taxon>Morganellaceae</taxon>
        <taxon>Photorhabdus</taxon>
    </lineage>
</organism>
<keyword evidence="1" id="KW-0812">Transmembrane</keyword>
<evidence type="ECO:0000313" key="3">
    <source>
        <dbReference type="Proteomes" id="UP000002747"/>
    </source>
</evidence>
<accession>C7BRW0</accession>
<protein>
    <submittedName>
        <fullName evidence="2">Uncharacterized protein</fullName>
    </submittedName>
</protein>
<dbReference type="EMBL" id="FM162591">
    <property type="protein sequence ID" value="CAQ83680.1"/>
    <property type="molecule type" value="Genomic_DNA"/>
</dbReference>
<feature type="transmembrane region" description="Helical" evidence="1">
    <location>
        <begin position="32"/>
        <end position="56"/>
    </location>
</feature>
<sequence length="86" mass="9945">MKKNHIINILLAISLCVFCFLDYITLDCHVEITYVLTTFPAFFLLSKAVLWSSYFISPMGLMNFSLNFYSILISLHIGSYPDINQR</sequence>
<dbReference type="Proteomes" id="UP000002747">
    <property type="component" value="Chromosome"/>
</dbReference>
<evidence type="ECO:0000313" key="2">
    <source>
        <dbReference type="EMBL" id="CAQ83680.1"/>
    </source>
</evidence>
<gene>
    <name evidence="2" type="ordered locus">PAU_01588</name>
</gene>
<keyword evidence="1" id="KW-1133">Transmembrane helix</keyword>
<feature type="transmembrane region" description="Helical" evidence="1">
    <location>
        <begin position="7"/>
        <end position="26"/>
    </location>
</feature>
<reference evidence="2 3" key="1">
    <citation type="journal article" date="2009" name="BMC Genomics">
        <title>Comparative genomics of the emerging human pathogen Photorhabdus asymbiotica with the insect pathogen Photorhabdus luminescens.</title>
        <authorList>
            <person name="Wilkinson P."/>
            <person name="Waterfield N.R."/>
            <person name="Crossman L."/>
            <person name="Corton C."/>
            <person name="Sanchez-Contreras M."/>
            <person name="Vlisidou I."/>
            <person name="Barron A."/>
            <person name="Bignell A."/>
            <person name="Clark L."/>
            <person name="Ormond D."/>
            <person name="Mayho M."/>
            <person name="Bason N."/>
            <person name="Smith F."/>
            <person name="Simmonds M."/>
            <person name="Churcher C."/>
            <person name="Harris D."/>
            <person name="Thompson N.R."/>
            <person name="Quail M."/>
            <person name="Parkhill J."/>
            <person name="ffrench-Constant R.H."/>
        </authorList>
    </citation>
    <scope>NUCLEOTIDE SEQUENCE [LARGE SCALE GENOMIC DNA]</scope>
    <source>
        <strain evidence="3">ATCC 43949 / 3105-77</strain>
    </source>
</reference>
<keyword evidence="1" id="KW-0472">Membrane</keyword>